<dbReference type="InterPro" id="IPR001878">
    <property type="entry name" value="Znf_CCHC"/>
</dbReference>
<protein>
    <recommendedName>
        <fullName evidence="4">CCHC-type domain-containing protein</fullName>
    </recommendedName>
</protein>
<evidence type="ECO:0000313" key="6">
    <source>
        <dbReference type="Proteomes" id="UP000297245"/>
    </source>
</evidence>
<dbReference type="OrthoDB" id="3051833at2759"/>
<dbReference type="PROSITE" id="PS50158">
    <property type="entry name" value="ZF_CCHC"/>
    <property type="match status" value="1"/>
</dbReference>
<dbReference type="Pfam" id="PF14223">
    <property type="entry name" value="Retrotran_gag_2"/>
    <property type="match status" value="1"/>
</dbReference>
<dbReference type="EMBL" id="ML179091">
    <property type="protein sequence ID" value="THV01343.1"/>
    <property type="molecule type" value="Genomic_DNA"/>
</dbReference>
<keyword evidence="1" id="KW-0507">mRNA processing</keyword>
<feature type="domain" description="CCHC-type" evidence="4">
    <location>
        <begin position="241"/>
        <end position="257"/>
    </location>
</feature>
<evidence type="ECO:0000256" key="3">
    <source>
        <dbReference type="SAM" id="MobiDB-lite"/>
    </source>
</evidence>
<sequence>MAKDKDETRVVLTGPGDLENWKFSLQVKAKNGDCWNIISGTILPPSPGDNSNRAKAYWKRNSYTANLIVQSVSQSLFSHIREFPDDPHAMYQRLLSVNTGGFEEISDYWDQFNELKMRKGETAMDFIGRFRHVASELKARKDPPSEAQSISTLLKALPDTQDWKDFCRTTRRDIQADDLDFVIREVLREYRQQSRGDKKNDRDGDDDGGNEAMATMGQGKPRGFVAGAPDHTPIFKRPHLKCNLCGGVGHYRSQCPSELWTPGTKSANVADEVHMAGLAISGEDYSGPGVAL</sequence>
<evidence type="ECO:0000313" key="5">
    <source>
        <dbReference type="EMBL" id="THV01343.1"/>
    </source>
</evidence>
<reference evidence="5 6" key="1">
    <citation type="journal article" date="2019" name="Nat. Ecol. Evol.">
        <title>Megaphylogeny resolves global patterns of mushroom evolution.</title>
        <authorList>
            <person name="Varga T."/>
            <person name="Krizsan K."/>
            <person name="Foldi C."/>
            <person name="Dima B."/>
            <person name="Sanchez-Garcia M."/>
            <person name="Sanchez-Ramirez S."/>
            <person name="Szollosi G.J."/>
            <person name="Szarkandi J.G."/>
            <person name="Papp V."/>
            <person name="Albert L."/>
            <person name="Andreopoulos W."/>
            <person name="Angelini C."/>
            <person name="Antonin V."/>
            <person name="Barry K.W."/>
            <person name="Bougher N.L."/>
            <person name="Buchanan P."/>
            <person name="Buyck B."/>
            <person name="Bense V."/>
            <person name="Catcheside P."/>
            <person name="Chovatia M."/>
            <person name="Cooper J."/>
            <person name="Damon W."/>
            <person name="Desjardin D."/>
            <person name="Finy P."/>
            <person name="Geml J."/>
            <person name="Haridas S."/>
            <person name="Hughes K."/>
            <person name="Justo A."/>
            <person name="Karasinski D."/>
            <person name="Kautmanova I."/>
            <person name="Kiss B."/>
            <person name="Kocsube S."/>
            <person name="Kotiranta H."/>
            <person name="LaButti K.M."/>
            <person name="Lechner B.E."/>
            <person name="Liimatainen K."/>
            <person name="Lipzen A."/>
            <person name="Lukacs Z."/>
            <person name="Mihaltcheva S."/>
            <person name="Morgado L.N."/>
            <person name="Niskanen T."/>
            <person name="Noordeloos M.E."/>
            <person name="Ohm R.A."/>
            <person name="Ortiz-Santana B."/>
            <person name="Ovrebo C."/>
            <person name="Racz N."/>
            <person name="Riley R."/>
            <person name="Savchenko A."/>
            <person name="Shiryaev A."/>
            <person name="Soop K."/>
            <person name="Spirin V."/>
            <person name="Szebenyi C."/>
            <person name="Tomsovsky M."/>
            <person name="Tulloss R.E."/>
            <person name="Uehling J."/>
            <person name="Grigoriev I.V."/>
            <person name="Vagvolgyi C."/>
            <person name="Papp T."/>
            <person name="Martin F.M."/>
            <person name="Miettinen O."/>
            <person name="Hibbett D.S."/>
            <person name="Nagy L.G."/>
        </authorList>
    </citation>
    <scope>NUCLEOTIDE SEQUENCE [LARGE SCALE GENOMIC DNA]</scope>
    <source>
        <strain evidence="5 6">CBS 962.96</strain>
    </source>
</reference>
<dbReference type="SMART" id="SM00343">
    <property type="entry name" value="ZnF_C2HC"/>
    <property type="match status" value="1"/>
</dbReference>
<evidence type="ECO:0000259" key="4">
    <source>
        <dbReference type="PROSITE" id="PS50158"/>
    </source>
</evidence>
<keyword evidence="6" id="KW-1185">Reference proteome</keyword>
<proteinExistence type="predicted"/>
<dbReference type="Proteomes" id="UP000297245">
    <property type="component" value="Unassembled WGS sequence"/>
</dbReference>
<dbReference type="SUPFAM" id="SSF57756">
    <property type="entry name" value="Retrovirus zinc finger-like domains"/>
    <property type="match status" value="1"/>
</dbReference>
<name>A0A4S8MFC7_DENBC</name>
<feature type="region of interest" description="Disordered" evidence="3">
    <location>
        <begin position="192"/>
        <end position="221"/>
    </location>
</feature>
<feature type="compositionally biased region" description="Basic and acidic residues" evidence="3">
    <location>
        <begin position="192"/>
        <end position="202"/>
    </location>
</feature>
<keyword evidence="2" id="KW-0863">Zinc-finger</keyword>
<accession>A0A4S8MFC7</accession>
<dbReference type="GO" id="GO:0003676">
    <property type="term" value="F:nucleic acid binding"/>
    <property type="evidence" value="ECO:0007669"/>
    <property type="project" value="InterPro"/>
</dbReference>
<dbReference type="InterPro" id="IPR036875">
    <property type="entry name" value="Znf_CCHC_sf"/>
</dbReference>
<evidence type="ECO:0000256" key="2">
    <source>
        <dbReference type="PROSITE-ProRule" id="PRU00047"/>
    </source>
</evidence>
<dbReference type="GO" id="GO:0008270">
    <property type="term" value="F:zinc ion binding"/>
    <property type="evidence" value="ECO:0007669"/>
    <property type="project" value="UniProtKB-KW"/>
</dbReference>
<organism evidence="5 6">
    <name type="scientific">Dendrothele bispora (strain CBS 962.96)</name>
    <dbReference type="NCBI Taxonomy" id="1314807"/>
    <lineage>
        <taxon>Eukaryota</taxon>
        <taxon>Fungi</taxon>
        <taxon>Dikarya</taxon>
        <taxon>Basidiomycota</taxon>
        <taxon>Agaricomycotina</taxon>
        <taxon>Agaricomycetes</taxon>
        <taxon>Agaricomycetidae</taxon>
        <taxon>Agaricales</taxon>
        <taxon>Agaricales incertae sedis</taxon>
        <taxon>Dendrothele</taxon>
    </lineage>
</organism>
<dbReference type="AlphaFoldDB" id="A0A4S8MFC7"/>
<keyword evidence="2" id="KW-0862">Zinc</keyword>
<gene>
    <name evidence="5" type="ORF">K435DRAFT_793417</name>
</gene>
<keyword evidence="2" id="KW-0479">Metal-binding</keyword>
<evidence type="ECO:0000256" key="1">
    <source>
        <dbReference type="ARBA" id="ARBA00022664"/>
    </source>
</evidence>
<dbReference type="GO" id="GO:0006397">
    <property type="term" value="P:mRNA processing"/>
    <property type="evidence" value="ECO:0007669"/>
    <property type="project" value="UniProtKB-KW"/>
</dbReference>